<comment type="catalytic activity">
    <reaction evidence="16">
        <text>L-threonyl-[protein] + ATP = O-phospho-L-threonyl-[protein] + ADP + H(+)</text>
        <dbReference type="Rhea" id="RHEA:46608"/>
        <dbReference type="Rhea" id="RHEA-COMP:11060"/>
        <dbReference type="Rhea" id="RHEA-COMP:11605"/>
        <dbReference type="ChEBI" id="CHEBI:15378"/>
        <dbReference type="ChEBI" id="CHEBI:30013"/>
        <dbReference type="ChEBI" id="CHEBI:30616"/>
        <dbReference type="ChEBI" id="CHEBI:61977"/>
        <dbReference type="ChEBI" id="CHEBI:456216"/>
        <dbReference type="EC" id="2.7.11.1"/>
    </reaction>
</comment>
<comment type="catalytic activity">
    <reaction evidence="17">
        <text>L-seryl-[protein] + ATP = O-phospho-L-seryl-[protein] + ADP + H(+)</text>
        <dbReference type="Rhea" id="RHEA:17989"/>
        <dbReference type="Rhea" id="RHEA-COMP:9863"/>
        <dbReference type="Rhea" id="RHEA-COMP:11604"/>
        <dbReference type="ChEBI" id="CHEBI:15378"/>
        <dbReference type="ChEBI" id="CHEBI:29999"/>
        <dbReference type="ChEBI" id="CHEBI:30616"/>
        <dbReference type="ChEBI" id="CHEBI:83421"/>
        <dbReference type="ChEBI" id="CHEBI:456216"/>
        <dbReference type="EC" id="2.7.11.1"/>
    </reaction>
</comment>
<dbReference type="FunFam" id="3.80.10.10:FF:000400">
    <property type="entry name" value="Nuclear pore complex protein NUP107"/>
    <property type="match status" value="1"/>
</dbReference>
<dbReference type="InterPro" id="IPR011009">
    <property type="entry name" value="Kinase-like_dom_sf"/>
</dbReference>
<keyword evidence="12 18" id="KW-0067">ATP-binding</keyword>
<keyword evidence="6" id="KW-0808">Transferase</keyword>
<dbReference type="SMART" id="SM00220">
    <property type="entry name" value="S_TKc"/>
    <property type="match status" value="1"/>
</dbReference>
<feature type="transmembrane region" description="Helical" evidence="19">
    <location>
        <begin position="28"/>
        <end position="48"/>
    </location>
</feature>
<evidence type="ECO:0000256" key="16">
    <source>
        <dbReference type="ARBA" id="ARBA00047899"/>
    </source>
</evidence>
<evidence type="ECO:0000256" key="18">
    <source>
        <dbReference type="PROSITE-ProRule" id="PRU10141"/>
    </source>
</evidence>
<keyword evidence="5" id="KW-0433">Leucine-rich repeat</keyword>
<keyword evidence="13 19" id="KW-1133">Transmembrane helix</keyword>
<gene>
    <name evidence="21" type="ORF">BVC80_1719g67</name>
</gene>
<dbReference type="PANTHER" id="PTHR45974">
    <property type="entry name" value="RECEPTOR-LIKE PROTEIN 55"/>
    <property type="match status" value="1"/>
</dbReference>
<evidence type="ECO:0000256" key="9">
    <source>
        <dbReference type="ARBA" id="ARBA00022737"/>
    </source>
</evidence>
<dbReference type="FunFam" id="1.10.510.10:FF:000569">
    <property type="entry name" value="Serine/threonine-protein kinase-like protein CCR4"/>
    <property type="match status" value="1"/>
</dbReference>
<dbReference type="OrthoDB" id="676979at2759"/>
<dbReference type="Pfam" id="PF08263">
    <property type="entry name" value="LRRNT_2"/>
    <property type="match status" value="1"/>
</dbReference>
<dbReference type="SUPFAM" id="SSF52058">
    <property type="entry name" value="L domain-like"/>
    <property type="match status" value="3"/>
</dbReference>
<dbReference type="PROSITE" id="PS00108">
    <property type="entry name" value="PROTEIN_KINASE_ST"/>
    <property type="match status" value="1"/>
</dbReference>
<dbReference type="GO" id="GO:0009653">
    <property type="term" value="P:anatomical structure morphogenesis"/>
    <property type="evidence" value="ECO:0007669"/>
    <property type="project" value="UniProtKB-ARBA"/>
</dbReference>
<feature type="binding site" evidence="18">
    <location>
        <position position="913"/>
    </location>
    <ligand>
        <name>ATP</name>
        <dbReference type="ChEBI" id="CHEBI:30616"/>
    </ligand>
</feature>
<dbReference type="FunFam" id="3.80.10.10:FF:000385">
    <property type="entry name" value="Leucine-rich repeat family protein"/>
    <property type="match status" value="1"/>
</dbReference>
<dbReference type="GO" id="GO:0005524">
    <property type="term" value="F:ATP binding"/>
    <property type="evidence" value="ECO:0007669"/>
    <property type="project" value="UniProtKB-UniRule"/>
</dbReference>
<evidence type="ECO:0000256" key="2">
    <source>
        <dbReference type="ARBA" id="ARBA00008684"/>
    </source>
</evidence>
<evidence type="ECO:0000256" key="1">
    <source>
        <dbReference type="ARBA" id="ARBA00004167"/>
    </source>
</evidence>
<dbReference type="CDD" id="cd14066">
    <property type="entry name" value="STKc_IRAK"/>
    <property type="match status" value="1"/>
</dbReference>
<dbReference type="InterPro" id="IPR001611">
    <property type="entry name" value="Leu-rich_rpt"/>
</dbReference>
<organism evidence="21 22">
    <name type="scientific">Macleaya cordata</name>
    <name type="common">Five-seeded plume-poppy</name>
    <name type="synonym">Bocconia cordata</name>
    <dbReference type="NCBI Taxonomy" id="56857"/>
    <lineage>
        <taxon>Eukaryota</taxon>
        <taxon>Viridiplantae</taxon>
        <taxon>Streptophyta</taxon>
        <taxon>Embryophyta</taxon>
        <taxon>Tracheophyta</taxon>
        <taxon>Spermatophyta</taxon>
        <taxon>Magnoliopsida</taxon>
        <taxon>Ranunculales</taxon>
        <taxon>Papaveraceae</taxon>
        <taxon>Papaveroideae</taxon>
        <taxon>Macleaya</taxon>
    </lineage>
</organism>
<dbReference type="SUPFAM" id="SSF56112">
    <property type="entry name" value="Protein kinase-like (PK-like)"/>
    <property type="match status" value="1"/>
</dbReference>
<dbReference type="Pfam" id="PF00069">
    <property type="entry name" value="Pkinase"/>
    <property type="match status" value="1"/>
</dbReference>
<keyword evidence="8" id="KW-0732">Signal</keyword>
<dbReference type="InterPro" id="IPR000719">
    <property type="entry name" value="Prot_kinase_dom"/>
</dbReference>
<reference evidence="21 22" key="1">
    <citation type="journal article" date="2017" name="Mol. Plant">
        <title>The Genome of Medicinal Plant Macleaya cordata Provides New Insights into Benzylisoquinoline Alkaloids Metabolism.</title>
        <authorList>
            <person name="Liu X."/>
            <person name="Liu Y."/>
            <person name="Huang P."/>
            <person name="Ma Y."/>
            <person name="Qing Z."/>
            <person name="Tang Q."/>
            <person name="Cao H."/>
            <person name="Cheng P."/>
            <person name="Zheng Y."/>
            <person name="Yuan Z."/>
            <person name="Zhou Y."/>
            <person name="Liu J."/>
            <person name="Tang Z."/>
            <person name="Zhuo Y."/>
            <person name="Zhang Y."/>
            <person name="Yu L."/>
            <person name="Huang J."/>
            <person name="Yang P."/>
            <person name="Peng Q."/>
            <person name="Zhang J."/>
            <person name="Jiang W."/>
            <person name="Zhang Z."/>
            <person name="Lin K."/>
            <person name="Ro D.K."/>
            <person name="Chen X."/>
            <person name="Xiong X."/>
            <person name="Shang Y."/>
            <person name="Huang S."/>
            <person name="Zeng J."/>
        </authorList>
    </citation>
    <scope>NUCLEOTIDE SEQUENCE [LARGE SCALE GENOMIC DNA]</scope>
    <source>
        <strain evidence="22">cv. BLH2017</strain>
        <tissue evidence="21">Root</tissue>
    </source>
</reference>
<evidence type="ECO:0000313" key="22">
    <source>
        <dbReference type="Proteomes" id="UP000195402"/>
    </source>
</evidence>
<accession>A0A200Q2R8</accession>
<dbReference type="InterPro" id="IPR032675">
    <property type="entry name" value="LRR_dom_sf"/>
</dbReference>
<name>A0A200Q2R8_MACCD</name>
<dbReference type="PROSITE" id="PS50011">
    <property type="entry name" value="PROTEIN_KINASE_DOM"/>
    <property type="match status" value="1"/>
</dbReference>
<evidence type="ECO:0000256" key="4">
    <source>
        <dbReference type="ARBA" id="ARBA00022527"/>
    </source>
</evidence>
<keyword evidence="4" id="KW-0723">Serine/threonine-protein kinase</keyword>
<feature type="domain" description="Protein kinase" evidence="20">
    <location>
        <begin position="883"/>
        <end position="1162"/>
    </location>
</feature>
<comment type="caution">
    <text evidence="21">The sequence shown here is derived from an EMBL/GenBank/DDBJ whole genome shotgun (WGS) entry which is preliminary data.</text>
</comment>
<dbReference type="PROSITE" id="PS51450">
    <property type="entry name" value="LRR"/>
    <property type="match status" value="1"/>
</dbReference>
<dbReference type="Gene3D" id="3.30.200.20">
    <property type="entry name" value="Phosphorylase Kinase, domain 1"/>
    <property type="match status" value="1"/>
</dbReference>
<evidence type="ECO:0000256" key="11">
    <source>
        <dbReference type="ARBA" id="ARBA00022777"/>
    </source>
</evidence>
<keyword evidence="14 19" id="KW-0472">Membrane</keyword>
<dbReference type="PROSITE" id="PS00107">
    <property type="entry name" value="PROTEIN_KINASE_ATP"/>
    <property type="match status" value="1"/>
</dbReference>
<dbReference type="InterPro" id="IPR003591">
    <property type="entry name" value="Leu-rich_rpt_typical-subtyp"/>
</dbReference>
<dbReference type="AlphaFoldDB" id="A0A200Q2R8"/>
<dbReference type="GO" id="GO:0004674">
    <property type="term" value="F:protein serine/threonine kinase activity"/>
    <property type="evidence" value="ECO:0007669"/>
    <property type="project" value="UniProtKB-KW"/>
</dbReference>
<dbReference type="Pfam" id="PF00560">
    <property type="entry name" value="LRR_1"/>
    <property type="match status" value="9"/>
</dbReference>
<dbReference type="EMBL" id="MVGT01003289">
    <property type="protein sequence ID" value="OVA04733.1"/>
    <property type="molecule type" value="Genomic_DNA"/>
</dbReference>
<evidence type="ECO:0000256" key="15">
    <source>
        <dbReference type="ARBA" id="ARBA00023180"/>
    </source>
</evidence>
<keyword evidence="11 21" id="KW-0418">Kinase</keyword>
<protein>
    <recommendedName>
        <fullName evidence="3">non-specific serine/threonine protein kinase</fullName>
        <ecNumber evidence="3">2.7.11.1</ecNumber>
    </recommendedName>
</protein>
<comment type="similarity">
    <text evidence="2">Belongs to the protein kinase superfamily. Ser/Thr protein kinase family.</text>
</comment>
<dbReference type="InterPro" id="IPR013210">
    <property type="entry name" value="LRR_N_plant-typ"/>
</dbReference>
<dbReference type="GO" id="GO:0016020">
    <property type="term" value="C:membrane"/>
    <property type="evidence" value="ECO:0007669"/>
    <property type="project" value="UniProtKB-SubCell"/>
</dbReference>
<evidence type="ECO:0000256" key="10">
    <source>
        <dbReference type="ARBA" id="ARBA00022741"/>
    </source>
</evidence>
<evidence type="ECO:0000256" key="5">
    <source>
        <dbReference type="ARBA" id="ARBA00022614"/>
    </source>
</evidence>
<dbReference type="Gene3D" id="3.80.10.10">
    <property type="entry name" value="Ribonuclease Inhibitor"/>
    <property type="match status" value="4"/>
</dbReference>
<dbReference type="PANTHER" id="PTHR45974:SF72">
    <property type="entry name" value="PROTEIN KINASE DOMAIN-CONTAINING PROTEIN"/>
    <property type="match status" value="1"/>
</dbReference>
<sequence length="1174" mass="130665">MGSFSIDSNPTPQIFIILILKNLNRNPFHYSTLAMFFSYFLFFLFSIFTTHTVSTSLPSSTLSLLQFQQSLSESSQLLLPWNQSHQLPSPCQWTGISCYPNSDFKDFQVKSLNLSGLGLSGNLINSITHLCNLKGLLSLDLSGNKFTGFIPPLIQNLSQLETLLLNDNNLEGPIPPEVFLSKQLQKLDLGYNFLTGRIPHEVSLCVGLEYLGLNNNFLCGEISFLPNVKFLYLNSNNFTGSLPDFLPSCGIIDLWVHENMFSGSLPFSLGNCFNLTTFFASQNGFGGIIPPEIFEGLSQLEVLYLDGNEFIGEMPVTLWGLSNLQELVLSGNKLNGSIPGEINGCKRLTAISLSDNRLVGRIPRSIGSLRDLNILVLSDNMLGGSLPHELGNCSSLVELNVQNNFIEGTLPKQIFKLENLEVLYLFNNRFQGEIPPEIGKLSKLAQLALYNNSLSGWIPTEITHLRNLRFLSLAYNNLTGEIPSELGKNTFPGLIKLDLTGNGLYGSIPSGLCNANNLSVLVLGNNLLNGSFPFEIGKCASLRRVILKNNLLRGSIPEDLDRNLGISFLDLQGNFFTGKIPPVLGFWSNLSMLDISNNCLSGSIPPQLGNLKNLQILRISSNRLTGSIPPELGNCMKMIKLDLSKNRFSGSIPSKIANSLKLQSLLLQENELNGTIPDKFSSVQSLFELQFGDNMLEGQIPCSLGNLRHFSFALNLSKNMLMGKIPPCLGNLDKLQVLDLSSNNLSGEIPFELNNMISLSFVNLSFNQLSGKPPRGWMELISSSSMSFLGNSKLCILGNKGGNCGEGVKKYHKRTRGEMVATVTICIIFSVSGICGIIYLLVVRGVRRRWANFQALIHDARSTTEDLPKDLKYEDIMRATEGLNEKYIIGRGRHGTVYRTESVNSRKLWAVKKLDLSEVSFNLEMKTLSMVRHRNLVRMAGYCIKDGFGLIVTEYMPCGTLFDILHRNRSDVVLDWNVRHRIALGIAQGLSYLHHDCVPQIIHRDIKSDNILMDSEMEPRIGDFGMSKLVNDSDSSFTRSSIVGTLGYIAPENGYSTRLTEKCDVYSYGVILLELLCRKMPVDPSFEDGLDIVSWMRKNLQKAEQCPLFFIDEEISFWMEDEKSKALELLNLALSCTELASDARPSMRETVRSLMKLKKTVLNRGNSSFSEHWD</sequence>
<evidence type="ECO:0000256" key="19">
    <source>
        <dbReference type="SAM" id="Phobius"/>
    </source>
</evidence>
<keyword evidence="10 18" id="KW-0547">Nucleotide-binding</keyword>
<dbReference type="InParanoid" id="A0A200Q2R8"/>
<dbReference type="InterPro" id="IPR017441">
    <property type="entry name" value="Protein_kinase_ATP_BS"/>
</dbReference>
<evidence type="ECO:0000256" key="13">
    <source>
        <dbReference type="ARBA" id="ARBA00022989"/>
    </source>
</evidence>
<evidence type="ECO:0000256" key="6">
    <source>
        <dbReference type="ARBA" id="ARBA00022679"/>
    </source>
</evidence>
<evidence type="ECO:0000256" key="17">
    <source>
        <dbReference type="ARBA" id="ARBA00048679"/>
    </source>
</evidence>
<dbReference type="STRING" id="56857.A0A200Q2R8"/>
<keyword evidence="9" id="KW-0677">Repeat</keyword>
<feature type="transmembrane region" description="Helical" evidence="19">
    <location>
        <begin position="819"/>
        <end position="842"/>
    </location>
</feature>
<dbReference type="EC" id="2.7.11.1" evidence="3"/>
<evidence type="ECO:0000256" key="3">
    <source>
        <dbReference type="ARBA" id="ARBA00012513"/>
    </source>
</evidence>
<evidence type="ECO:0000256" key="8">
    <source>
        <dbReference type="ARBA" id="ARBA00022729"/>
    </source>
</evidence>
<evidence type="ECO:0000256" key="12">
    <source>
        <dbReference type="ARBA" id="ARBA00022840"/>
    </source>
</evidence>
<dbReference type="SMART" id="SM00369">
    <property type="entry name" value="LRR_TYP"/>
    <property type="match status" value="11"/>
</dbReference>
<comment type="subcellular location">
    <subcellularLocation>
        <location evidence="1">Membrane</location>
        <topology evidence="1">Single-pass membrane protein</topology>
    </subcellularLocation>
</comment>
<evidence type="ECO:0000313" key="21">
    <source>
        <dbReference type="EMBL" id="OVA04733.1"/>
    </source>
</evidence>
<evidence type="ECO:0000256" key="7">
    <source>
        <dbReference type="ARBA" id="ARBA00022692"/>
    </source>
</evidence>
<dbReference type="OMA" id="SHCQWAG"/>
<keyword evidence="15" id="KW-0325">Glycoprotein</keyword>
<dbReference type="Pfam" id="PF13855">
    <property type="entry name" value="LRR_8"/>
    <property type="match status" value="2"/>
</dbReference>
<evidence type="ECO:0000256" key="14">
    <source>
        <dbReference type="ARBA" id="ARBA00023136"/>
    </source>
</evidence>
<keyword evidence="22" id="KW-1185">Reference proteome</keyword>
<dbReference type="FunFam" id="3.80.10.10:FF:000095">
    <property type="entry name" value="LRR receptor-like serine/threonine-protein kinase GSO1"/>
    <property type="match status" value="1"/>
</dbReference>
<evidence type="ECO:0000259" key="20">
    <source>
        <dbReference type="PROSITE" id="PS50011"/>
    </source>
</evidence>
<dbReference type="Gene3D" id="1.10.510.10">
    <property type="entry name" value="Transferase(Phosphotransferase) domain 1"/>
    <property type="match status" value="1"/>
</dbReference>
<dbReference type="InterPro" id="IPR008271">
    <property type="entry name" value="Ser/Thr_kinase_AS"/>
</dbReference>
<proteinExistence type="inferred from homology"/>
<keyword evidence="7 19" id="KW-0812">Transmembrane</keyword>
<dbReference type="GO" id="GO:0099402">
    <property type="term" value="P:plant organ development"/>
    <property type="evidence" value="ECO:0007669"/>
    <property type="project" value="UniProtKB-ARBA"/>
</dbReference>
<dbReference type="Proteomes" id="UP000195402">
    <property type="component" value="Unassembled WGS sequence"/>
</dbReference>